<keyword evidence="3" id="KW-1185">Reference proteome</keyword>
<dbReference type="Proteomes" id="UP001347146">
    <property type="component" value="Unassembled WGS sequence"/>
</dbReference>
<feature type="domain" description="SnoaL-like" evidence="1">
    <location>
        <begin position="8"/>
        <end position="113"/>
    </location>
</feature>
<organism evidence="2 3">
    <name type="scientific">Gordonia sesuvii</name>
    <dbReference type="NCBI Taxonomy" id="3116777"/>
    <lineage>
        <taxon>Bacteria</taxon>
        <taxon>Bacillati</taxon>
        <taxon>Actinomycetota</taxon>
        <taxon>Actinomycetes</taxon>
        <taxon>Mycobacteriales</taxon>
        <taxon>Gordoniaceae</taxon>
        <taxon>Gordonia</taxon>
    </lineage>
</organism>
<protein>
    <submittedName>
        <fullName evidence="2">Nuclear transport factor 2 family protein</fullName>
    </submittedName>
</protein>
<evidence type="ECO:0000313" key="2">
    <source>
        <dbReference type="EMBL" id="MEE3852923.1"/>
    </source>
</evidence>
<comment type="caution">
    <text evidence="2">The sequence shown here is derived from an EMBL/GenBank/DDBJ whole genome shotgun (WGS) entry which is preliminary data.</text>
</comment>
<evidence type="ECO:0000313" key="3">
    <source>
        <dbReference type="Proteomes" id="UP001347146"/>
    </source>
</evidence>
<proteinExistence type="predicted"/>
<accession>A0ABU7MJ88</accession>
<reference evidence="2 3" key="1">
    <citation type="submission" date="2024-01" db="EMBL/GenBank/DDBJ databases">
        <title>Draft genome sequence of Gordonia sp. LSe1-13.</title>
        <authorList>
            <person name="Suphannarot A."/>
            <person name="Mingma R."/>
        </authorList>
    </citation>
    <scope>NUCLEOTIDE SEQUENCE [LARGE SCALE GENOMIC DNA]</scope>
    <source>
        <strain evidence="2 3">LSe1-13</strain>
    </source>
</reference>
<evidence type="ECO:0000259" key="1">
    <source>
        <dbReference type="Pfam" id="PF12680"/>
    </source>
</evidence>
<gene>
    <name evidence="2" type="ORF">VZC37_21480</name>
</gene>
<sequence>MALQETYRRWIDDVWNGPSDADLLAEKARRIVTANFQGHWPGHDVHGPAELAAAIAETKEMFDSIEFSIEVGPFVDGDHVAGRWVGVGTRDGRTTRFVGNDILRATGDRFAEYWVATVQL</sequence>
<dbReference type="Gene3D" id="3.10.450.50">
    <property type="match status" value="1"/>
</dbReference>
<dbReference type="Pfam" id="PF12680">
    <property type="entry name" value="SnoaL_2"/>
    <property type="match status" value="1"/>
</dbReference>
<dbReference type="RefSeq" id="WP_330435599.1">
    <property type="nucleotide sequence ID" value="NZ_JAZDUF010000008.1"/>
</dbReference>
<name>A0ABU7MJ88_9ACTN</name>
<dbReference type="InterPro" id="IPR032710">
    <property type="entry name" value="NTF2-like_dom_sf"/>
</dbReference>
<dbReference type="SUPFAM" id="SSF54427">
    <property type="entry name" value="NTF2-like"/>
    <property type="match status" value="1"/>
</dbReference>
<dbReference type="InterPro" id="IPR037401">
    <property type="entry name" value="SnoaL-like"/>
</dbReference>
<dbReference type="EMBL" id="JAZDUF010000008">
    <property type="protein sequence ID" value="MEE3852923.1"/>
    <property type="molecule type" value="Genomic_DNA"/>
</dbReference>